<protein>
    <submittedName>
        <fullName evidence="2">Uncharacterized protein</fullName>
    </submittedName>
</protein>
<evidence type="ECO:0000313" key="3">
    <source>
        <dbReference type="Proteomes" id="UP000241462"/>
    </source>
</evidence>
<dbReference type="EMBL" id="KZ678578">
    <property type="protein sequence ID" value="PSR79119.1"/>
    <property type="molecule type" value="Genomic_DNA"/>
</dbReference>
<name>A0A2T2ZXR8_9PEZI</name>
<keyword evidence="3" id="KW-1185">Reference proteome</keyword>
<proteinExistence type="predicted"/>
<dbReference type="Proteomes" id="UP000241462">
    <property type="component" value="Unassembled WGS sequence"/>
</dbReference>
<feature type="region of interest" description="Disordered" evidence="1">
    <location>
        <begin position="1"/>
        <end position="29"/>
    </location>
</feature>
<feature type="region of interest" description="Disordered" evidence="1">
    <location>
        <begin position="54"/>
        <end position="85"/>
    </location>
</feature>
<evidence type="ECO:0000256" key="1">
    <source>
        <dbReference type="SAM" id="MobiDB-lite"/>
    </source>
</evidence>
<dbReference type="AlphaFoldDB" id="A0A2T2ZXR8"/>
<reference evidence="2 3" key="1">
    <citation type="journal article" date="2018" name="Mycol. Prog.">
        <title>Coniella lustricola, a new species from submerged detritus.</title>
        <authorList>
            <person name="Raudabaugh D.B."/>
            <person name="Iturriaga T."/>
            <person name="Carver A."/>
            <person name="Mondo S."/>
            <person name="Pangilinan J."/>
            <person name="Lipzen A."/>
            <person name="He G."/>
            <person name="Amirebrahimi M."/>
            <person name="Grigoriev I.V."/>
            <person name="Miller A.N."/>
        </authorList>
    </citation>
    <scope>NUCLEOTIDE SEQUENCE [LARGE SCALE GENOMIC DNA]</scope>
    <source>
        <strain evidence="2 3">B22-T-1</strain>
    </source>
</reference>
<evidence type="ECO:0000313" key="2">
    <source>
        <dbReference type="EMBL" id="PSR79119.1"/>
    </source>
</evidence>
<sequence>MGWSPCPSPCWPGLSTESHRDGDPPGSRGSLVRHALSSFLVRSPPAKLSWTQRASVAARHQCPGPGRRTGGSATPPQGGRFDAGKSDTNTEVCLVSIFHQRCVWRAYSNKTCLDLTCLWSLSLGAVPGLDPAERSAGRDMAASTF</sequence>
<gene>
    <name evidence="2" type="ORF">BD289DRAFT_442877</name>
</gene>
<accession>A0A2T2ZXR8</accession>
<feature type="compositionally biased region" description="Pro residues" evidence="1">
    <location>
        <begin position="1"/>
        <end position="10"/>
    </location>
</feature>
<dbReference type="InParanoid" id="A0A2T2ZXR8"/>
<organism evidence="2 3">
    <name type="scientific">Coniella lustricola</name>
    <dbReference type="NCBI Taxonomy" id="2025994"/>
    <lineage>
        <taxon>Eukaryota</taxon>
        <taxon>Fungi</taxon>
        <taxon>Dikarya</taxon>
        <taxon>Ascomycota</taxon>
        <taxon>Pezizomycotina</taxon>
        <taxon>Sordariomycetes</taxon>
        <taxon>Sordariomycetidae</taxon>
        <taxon>Diaporthales</taxon>
        <taxon>Schizoparmaceae</taxon>
        <taxon>Coniella</taxon>
    </lineage>
</organism>